<dbReference type="Pfam" id="PF00454">
    <property type="entry name" value="PI3_PI4_kinase"/>
    <property type="match status" value="1"/>
</dbReference>
<evidence type="ECO:0000256" key="3">
    <source>
        <dbReference type="ARBA" id="ARBA00022679"/>
    </source>
</evidence>
<dbReference type="EC" id="2.7.1.67" evidence="2"/>
<dbReference type="InterPro" id="IPR000403">
    <property type="entry name" value="PI3/4_kinase_cat_dom"/>
</dbReference>
<evidence type="ECO:0000259" key="6">
    <source>
        <dbReference type="PROSITE" id="PS51545"/>
    </source>
</evidence>
<dbReference type="FunFam" id="3.30.1010.10:FF:000009">
    <property type="entry name" value="Phosphatidylinositol 4-kinase, catalytic, alpha"/>
    <property type="match status" value="1"/>
</dbReference>
<dbReference type="Gene3D" id="3.30.1010.10">
    <property type="entry name" value="Phosphatidylinositol 3-kinase Catalytic Subunit, Chain A, domain 4"/>
    <property type="match status" value="1"/>
</dbReference>
<protein>
    <recommendedName>
        <fullName evidence="2">1-phosphatidylinositol 4-kinase</fullName>
        <ecNumber evidence="2">2.7.1.67</ecNumber>
    </recommendedName>
</protein>
<organism evidence="7">
    <name type="scientific">Aceria tosichella</name>
    <name type="common">wheat curl mite</name>
    <dbReference type="NCBI Taxonomy" id="561515"/>
    <lineage>
        <taxon>Eukaryota</taxon>
        <taxon>Metazoa</taxon>
        <taxon>Ecdysozoa</taxon>
        <taxon>Arthropoda</taxon>
        <taxon>Chelicerata</taxon>
        <taxon>Arachnida</taxon>
        <taxon>Acari</taxon>
        <taxon>Acariformes</taxon>
        <taxon>Trombidiformes</taxon>
        <taxon>Prostigmata</taxon>
        <taxon>Eupodina</taxon>
        <taxon>Eriophyoidea</taxon>
        <taxon>Eriophyidae</taxon>
        <taxon>Eriophyinae</taxon>
        <taxon>Aceriini</taxon>
        <taxon>Aceria</taxon>
    </lineage>
</organism>
<sequence length="1617" mass="183143">MDLRGQLNALISQLSSIRKLSSNQLQPIIACLDGFGDLAESDNSIADACLSAMKDFLLKPSPILSKLHRICNSDKEVCETGDTQTNVTATANTTITTLTSSVTNAINSSSTTITTFTNSVGLTSTTTEVIASKKNKDLRALAGNVLESLRLVAIKNLTRCLRAALKTDKHCVKALIASMSNRLYQAEKSETELNLISVNTMLTLGHIATSLSDVSKTMESILQFFQQRFCQPPSPIDSIIVEQLGKMLLVPNRDHVIFEEIMKMLTTITLESSSAYSMRTKNDQLNQGYRHVSLAVINILTQVAANLTEKPDQEEFLIKILELFVQLGLEGKRASEKASVPMRASSSAGSLGILLPVIANVVRRMPSITNPKPRLHKLFRDFWLYCVVMGFTSDTSLWPKEWLACVKEIASKSPPLKSREHLRSELQYNTAIRNDSATMDELVEVRNQIISDLDHPAAIVSIVNRLNFAQCTYLMSVYRMEAFRVESKATQDFGMLEYLEDSMIQRDKDGISQCIFCIADKVFRIYLDVTARKPMNKQRDIELEELAILLLVKFNHPQKQIRRVADRYLSRLVDRFPHMLWSGRVLVTMLDILKILHKSTQLDSDGANLELNILNTKHKIISTDTMEARKAIFEDFTAHCSRIIREAVKWAPRTTRSHLIQYVTAQSEDIGQHPGLSLVIESIDCSDFLSAVSLRSRYKGLTCGMVGLLTSTDDCKEYEAYNKLGNLFSKQLRDSCAARDLEKHRDLVHKVTALLISSPWCNRELLKVLCWAPIDYFTASSTQTIVSCWDWFLAARRDLEIEFALEMVSAWTATIDRKMGLFAEEPAPSDPLAAADGQLSKVEHPPIGAHHVWLRFAIERIETAKYSNINLVELYSDMLHRSLIMNIGLDRAPSRNILSIGCRFRLMSCGLSLIQSDSLPRNISNIVLRERIYRTAIDYFCGPQVCPLQRSSDLREDIVSLIKFWQGLHSDRKYLKSSIQHPHISNLSSTNMESYARECSKKRNLILTLLASEIEFLLPWYNPLACPTMTIPGEDTISAWLAQSTDRSIKEMVRLAWDISPTLAVYLPHRFKSSQIITDELSKLAKSQPTVLSHIPEALQYLVTQNDLVKDSPELLHVVTWTPVQPIIALSYFSRAYPPHPFTAMYAIRSLFSYPAEVVMRYIPQLVQAIRNDKVGYTKTYIRTVAQRSQLLMHQLIWNMRTNMYRDENGQEPDPDLYDVLDELVSSIIESLSGSAKVFFEKEFDFVRRITSISGEIREFPKGEQRRNALLGALKKFNLEPGCYLPSSADSIVTDIDREFGIPLQSAAKAPFLTRFKVIRCGINQVENLSMDIVSRSHGEAIELTKQLEFNSAMNHELWQAAIFKVGDDVRQDMLVLQLIELLRNIFVRAGLDLYLHPYRVVATSPGCGVIECVPNAKSRDQLGRETDMSLYDYFKNLYGDETSSEFQNARANFVKSMAAYSIVGFLFQVKDRHNGNIMIDTSGRIIHIDFGFVFDSSPGGNLGFEPDIKLTDEMVKILGGNMEAAPFKWFLQLCVQAYLAVRPYREAIVAIVQLMLETNLPCFRGQTIKLLRMRFAPTCNDKEASSYILKIIRDSFLNIRTRTYDILQYYQNQIPY</sequence>
<dbReference type="Gene3D" id="1.10.1070.11">
    <property type="entry name" value="Phosphatidylinositol 3-/4-kinase, catalytic domain"/>
    <property type="match status" value="1"/>
</dbReference>
<keyword evidence="3" id="KW-0808">Transferase</keyword>
<dbReference type="Pfam" id="PF00613">
    <property type="entry name" value="PI3Ka"/>
    <property type="match status" value="1"/>
</dbReference>
<dbReference type="GO" id="GO:0004430">
    <property type="term" value="F:1-phosphatidylinositol 4-kinase activity"/>
    <property type="evidence" value="ECO:0007669"/>
    <property type="project" value="UniProtKB-EC"/>
</dbReference>
<gene>
    <name evidence="7" type="primary">PI4KA</name>
    <name evidence="7" type="ORF">g.11262</name>
</gene>
<dbReference type="Gene3D" id="1.25.40.70">
    <property type="entry name" value="Phosphatidylinositol 3-kinase, accessory domain (PIK)"/>
    <property type="match status" value="1"/>
</dbReference>
<dbReference type="PANTHER" id="PTHR10048">
    <property type="entry name" value="PHOSPHATIDYLINOSITOL KINASE"/>
    <property type="match status" value="1"/>
</dbReference>
<dbReference type="Pfam" id="PF19274">
    <property type="entry name" value="PI4K_N"/>
    <property type="match status" value="2"/>
</dbReference>
<dbReference type="SMART" id="SM00146">
    <property type="entry name" value="PI3Kc"/>
    <property type="match status" value="1"/>
</dbReference>
<dbReference type="InterPro" id="IPR016024">
    <property type="entry name" value="ARM-type_fold"/>
</dbReference>
<dbReference type="GO" id="GO:0005886">
    <property type="term" value="C:plasma membrane"/>
    <property type="evidence" value="ECO:0007669"/>
    <property type="project" value="TreeGrafter"/>
</dbReference>
<dbReference type="CDD" id="cd05167">
    <property type="entry name" value="PI4Kc_III_alpha"/>
    <property type="match status" value="1"/>
</dbReference>
<reference evidence="7" key="1">
    <citation type="submission" date="2018-10" db="EMBL/GenBank/DDBJ databases">
        <title>Transcriptome assembly of Aceria tosichella (Wheat curl mite) Type 2.</title>
        <authorList>
            <person name="Scully E.D."/>
            <person name="Geib S.M."/>
            <person name="Palmer N.A."/>
            <person name="Gupta A.K."/>
            <person name="Sarath G."/>
            <person name="Tatineni S."/>
        </authorList>
    </citation>
    <scope>NUCLEOTIDE SEQUENCE</scope>
    <source>
        <strain evidence="7">LincolnNE</strain>
    </source>
</reference>
<dbReference type="PANTHER" id="PTHR10048:SF15">
    <property type="entry name" value="PHOSPHATIDYLINOSITOL 4-KINASE ALPHA"/>
    <property type="match status" value="1"/>
</dbReference>
<name>A0A6G1SC07_9ACAR</name>
<comment type="similarity">
    <text evidence="1">Belongs to the PI3/PI4-kinase family. Type III PI4K subfamily.</text>
</comment>
<evidence type="ECO:0000256" key="4">
    <source>
        <dbReference type="ARBA" id="ARBA00022777"/>
    </source>
</evidence>
<evidence type="ECO:0000256" key="1">
    <source>
        <dbReference type="ARBA" id="ARBA00006209"/>
    </source>
</evidence>
<dbReference type="InterPro" id="IPR045495">
    <property type="entry name" value="PI4K_N"/>
</dbReference>
<dbReference type="SUPFAM" id="SSF48371">
    <property type="entry name" value="ARM repeat"/>
    <property type="match status" value="1"/>
</dbReference>
<evidence type="ECO:0000313" key="7">
    <source>
        <dbReference type="EMBL" id="MDE47482.1"/>
    </source>
</evidence>
<dbReference type="InterPro" id="IPR011009">
    <property type="entry name" value="Kinase-like_dom_sf"/>
</dbReference>
<dbReference type="InterPro" id="IPR001263">
    <property type="entry name" value="PI3K_accessory_dom"/>
</dbReference>
<dbReference type="FunFam" id="1.25.40.70:FF:000011">
    <property type="entry name" value="Phosphatidylinositol 4-kinase alpha"/>
    <property type="match status" value="1"/>
</dbReference>
<dbReference type="PROSITE" id="PS51545">
    <property type="entry name" value="PIK_HELICAL"/>
    <property type="match status" value="1"/>
</dbReference>
<dbReference type="InterPro" id="IPR036940">
    <property type="entry name" value="PI3/4_kinase_cat_sf"/>
</dbReference>
<dbReference type="GO" id="GO:0005737">
    <property type="term" value="C:cytoplasm"/>
    <property type="evidence" value="ECO:0007669"/>
    <property type="project" value="TreeGrafter"/>
</dbReference>
<dbReference type="FunFam" id="1.10.1070.11:FF:000005">
    <property type="entry name" value="Phosphatidylinositol 4-kinase, catalytic, alpha"/>
    <property type="match status" value="1"/>
</dbReference>
<dbReference type="SUPFAM" id="SSF56112">
    <property type="entry name" value="Protein kinase-like (PK-like)"/>
    <property type="match status" value="1"/>
</dbReference>
<dbReference type="EMBL" id="GGYP01002711">
    <property type="protein sequence ID" value="MDE47482.1"/>
    <property type="molecule type" value="Transcribed_RNA"/>
</dbReference>
<dbReference type="PROSITE" id="PS50290">
    <property type="entry name" value="PI3_4_KINASE_3"/>
    <property type="match status" value="1"/>
</dbReference>
<dbReference type="InterPro" id="IPR015433">
    <property type="entry name" value="PI3/4_kinase"/>
</dbReference>
<keyword evidence="4 7" id="KW-0418">Kinase</keyword>
<feature type="domain" description="PIK helical" evidence="6">
    <location>
        <begin position="1039"/>
        <end position="1224"/>
    </location>
</feature>
<evidence type="ECO:0000259" key="5">
    <source>
        <dbReference type="PROSITE" id="PS50290"/>
    </source>
</evidence>
<dbReference type="InterPro" id="IPR018936">
    <property type="entry name" value="PI3/4_kinase_CS"/>
</dbReference>
<evidence type="ECO:0000256" key="2">
    <source>
        <dbReference type="ARBA" id="ARBA00012169"/>
    </source>
</evidence>
<dbReference type="SMART" id="SM00145">
    <property type="entry name" value="PI3Ka"/>
    <property type="match status" value="1"/>
</dbReference>
<proteinExistence type="inferred from homology"/>
<dbReference type="InterPro" id="IPR042236">
    <property type="entry name" value="PI3K_accessory_sf"/>
</dbReference>
<dbReference type="GO" id="GO:0046854">
    <property type="term" value="P:phosphatidylinositol phosphate biosynthetic process"/>
    <property type="evidence" value="ECO:0007669"/>
    <property type="project" value="InterPro"/>
</dbReference>
<dbReference type="GO" id="GO:0048015">
    <property type="term" value="P:phosphatidylinositol-mediated signaling"/>
    <property type="evidence" value="ECO:0007669"/>
    <property type="project" value="TreeGrafter"/>
</dbReference>
<accession>A0A6G1SC07</accession>
<feature type="domain" description="PI3K/PI4K catalytic" evidence="5">
    <location>
        <begin position="1328"/>
        <end position="1601"/>
    </location>
</feature>
<dbReference type="PROSITE" id="PS00915">
    <property type="entry name" value="PI3_4_KINASE_1"/>
    <property type="match status" value="1"/>
</dbReference>